<keyword evidence="2" id="KW-1185">Reference proteome</keyword>
<comment type="caution">
    <text evidence="1">The sequence shown here is derived from an EMBL/GenBank/DDBJ whole genome shotgun (WGS) entry which is preliminary data.</text>
</comment>
<dbReference type="EMBL" id="CAJQZP010000533">
    <property type="protein sequence ID" value="CAG4966951.1"/>
    <property type="molecule type" value="Genomic_DNA"/>
</dbReference>
<reference evidence="1" key="1">
    <citation type="submission" date="2021-04" db="EMBL/GenBank/DDBJ databases">
        <authorList>
            <person name="Tunstrom K."/>
        </authorList>
    </citation>
    <scope>NUCLEOTIDE SEQUENCE</scope>
</reference>
<dbReference type="AlphaFoldDB" id="A0A8S3WLG5"/>
<proteinExistence type="predicted"/>
<dbReference type="Proteomes" id="UP000691718">
    <property type="component" value="Unassembled WGS sequence"/>
</dbReference>
<gene>
    <name evidence="1" type="ORF">PAPOLLO_LOCUS7715</name>
</gene>
<evidence type="ECO:0000313" key="1">
    <source>
        <dbReference type="EMBL" id="CAG4966951.1"/>
    </source>
</evidence>
<dbReference type="OrthoDB" id="10339891at2759"/>
<protein>
    <submittedName>
        <fullName evidence="1">(apollo) hypothetical protein</fullName>
    </submittedName>
</protein>
<accession>A0A8S3WLG5</accession>
<sequence>MVNDRGAVSDSGGGCLHHHWCVDGVNNRGVDDWSSMDDRGSVYHRYGGLDDNRGSDERCTVVDNLAAFRDCSLCGHYWYSGVYHRGCVDSGDYWSMSYQYTRGCSGASQESGEDNLEIINSFVVWVLA</sequence>
<organism evidence="1 2">
    <name type="scientific">Parnassius apollo</name>
    <name type="common">Apollo butterfly</name>
    <name type="synonym">Papilio apollo</name>
    <dbReference type="NCBI Taxonomy" id="110799"/>
    <lineage>
        <taxon>Eukaryota</taxon>
        <taxon>Metazoa</taxon>
        <taxon>Ecdysozoa</taxon>
        <taxon>Arthropoda</taxon>
        <taxon>Hexapoda</taxon>
        <taxon>Insecta</taxon>
        <taxon>Pterygota</taxon>
        <taxon>Neoptera</taxon>
        <taxon>Endopterygota</taxon>
        <taxon>Lepidoptera</taxon>
        <taxon>Glossata</taxon>
        <taxon>Ditrysia</taxon>
        <taxon>Papilionoidea</taxon>
        <taxon>Papilionidae</taxon>
        <taxon>Parnassiinae</taxon>
        <taxon>Parnassini</taxon>
        <taxon>Parnassius</taxon>
        <taxon>Parnassius</taxon>
    </lineage>
</organism>
<name>A0A8S3WLG5_PARAO</name>
<evidence type="ECO:0000313" key="2">
    <source>
        <dbReference type="Proteomes" id="UP000691718"/>
    </source>
</evidence>